<dbReference type="Proteomes" id="UP000199347">
    <property type="component" value="Unassembled WGS sequence"/>
</dbReference>
<dbReference type="EMBL" id="FMVW01000001">
    <property type="protein sequence ID" value="SCZ20374.1"/>
    <property type="molecule type" value="Genomic_DNA"/>
</dbReference>
<evidence type="ECO:0000313" key="2">
    <source>
        <dbReference type="EMBL" id="SCZ20374.1"/>
    </source>
</evidence>
<dbReference type="AlphaFoldDB" id="A0A1G5M6E5"/>
<name>A0A1G5M6E5_AFIMA</name>
<evidence type="ECO:0000313" key="3">
    <source>
        <dbReference type="Proteomes" id="UP000199347"/>
    </source>
</evidence>
<dbReference type="RefSeq" id="WP_200170486.1">
    <property type="nucleotide sequence ID" value="NZ_NPBC01000001.1"/>
</dbReference>
<gene>
    <name evidence="2" type="ORF">SAMN03080610_00134</name>
</gene>
<organism evidence="2 3">
    <name type="scientific">Afifella marina DSM 2698</name>
    <dbReference type="NCBI Taxonomy" id="1120955"/>
    <lineage>
        <taxon>Bacteria</taxon>
        <taxon>Pseudomonadati</taxon>
        <taxon>Pseudomonadota</taxon>
        <taxon>Alphaproteobacteria</taxon>
        <taxon>Hyphomicrobiales</taxon>
        <taxon>Afifellaceae</taxon>
        <taxon>Afifella</taxon>
    </lineage>
</organism>
<reference evidence="2 3" key="1">
    <citation type="submission" date="2016-10" db="EMBL/GenBank/DDBJ databases">
        <authorList>
            <person name="de Groot N.N."/>
        </authorList>
    </citation>
    <scope>NUCLEOTIDE SEQUENCE [LARGE SCALE GENOMIC DNA]</scope>
    <source>
        <strain evidence="2 3">DSM 2698</strain>
    </source>
</reference>
<feature type="chain" id="PRO_5011562559" evidence="1">
    <location>
        <begin position="27"/>
        <end position="109"/>
    </location>
</feature>
<protein>
    <submittedName>
        <fullName evidence="2">Uncharacterized protein</fullName>
    </submittedName>
</protein>
<sequence length="109" mass="11484">MKVRHEMKIGALIAAAIGFSVTPALAHTPLFSCYDNGDGTVLCEGGFSDGSSASNVPIKVKNADGETVSEGKMDENSEFEFDKPDGTYSVLFDGGEGHQIEVPGDEIVE</sequence>
<proteinExistence type="predicted"/>
<dbReference type="Gene3D" id="2.60.40.10">
    <property type="entry name" value="Immunoglobulins"/>
    <property type="match status" value="1"/>
</dbReference>
<dbReference type="InterPro" id="IPR013783">
    <property type="entry name" value="Ig-like_fold"/>
</dbReference>
<dbReference type="STRING" id="1120955.SAMN03080610_00134"/>
<keyword evidence="1" id="KW-0732">Signal</keyword>
<evidence type="ECO:0000256" key="1">
    <source>
        <dbReference type="SAM" id="SignalP"/>
    </source>
</evidence>
<accession>A0A1G5M6E5</accession>
<keyword evidence="3" id="KW-1185">Reference proteome</keyword>
<feature type="signal peptide" evidence="1">
    <location>
        <begin position="1"/>
        <end position="26"/>
    </location>
</feature>